<comment type="similarity">
    <text evidence="2">Belongs to the TMEM135 family.</text>
</comment>
<dbReference type="OrthoDB" id="291792at2759"/>
<evidence type="ECO:0000313" key="8">
    <source>
        <dbReference type="Proteomes" id="UP000198287"/>
    </source>
</evidence>
<evidence type="ECO:0000256" key="4">
    <source>
        <dbReference type="ARBA" id="ARBA00022989"/>
    </source>
</evidence>
<keyword evidence="4" id="KW-1133">Transmembrane helix</keyword>
<dbReference type="OMA" id="YLXATET"/>
<feature type="domain" description="Transmembrane protein 135 N-terminal" evidence="6">
    <location>
        <begin position="12"/>
        <end position="135"/>
    </location>
</feature>
<organism evidence="7 8">
    <name type="scientific">Folsomia candida</name>
    <name type="common">Springtail</name>
    <dbReference type="NCBI Taxonomy" id="158441"/>
    <lineage>
        <taxon>Eukaryota</taxon>
        <taxon>Metazoa</taxon>
        <taxon>Ecdysozoa</taxon>
        <taxon>Arthropoda</taxon>
        <taxon>Hexapoda</taxon>
        <taxon>Collembola</taxon>
        <taxon>Entomobryomorpha</taxon>
        <taxon>Isotomoidea</taxon>
        <taxon>Isotomidae</taxon>
        <taxon>Proisotominae</taxon>
        <taxon>Folsomia</taxon>
    </lineage>
</organism>
<dbReference type="PANTHER" id="PTHR12459:SF15">
    <property type="entry name" value="TRANSMEMBRANE PROTEIN 135"/>
    <property type="match status" value="1"/>
</dbReference>
<gene>
    <name evidence="7" type="ORF">Fcan01_08151</name>
</gene>
<keyword evidence="3" id="KW-0812">Transmembrane</keyword>
<keyword evidence="5" id="KW-0472">Membrane</keyword>
<dbReference type="InterPro" id="IPR031926">
    <property type="entry name" value="TMEM135_N"/>
</dbReference>
<dbReference type="PANTHER" id="PTHR12459">
    <property type="entry name" value="TRANSMEMBRANE PROTEIN 135-RELATED"/>
    <property type="match status" value="1"/>
</dbReference>
<keyword evidence="8" id="KW-1185">Reference proteome</keyword>
<evidence type="ECO:0000256" key="2">
    <source>
        <dbReference type="ARBA" id="ARBA00008924"/>
    </source>
</evidence>
<dbReference type="GO" id="GO:0012505">
    <property type="term" value="C:endomembrane system"/>
    <property type="evidence" value="ECO:0007669"/>
    <property type="project" value="UniProtKB-SubCell"/>
</dbReference>
<accession>A0A226ELD2</accession>
<proteinExistence type="inferred from homology"/>
<comment type="caution">
    <text evidence="7">The sequence shown here is derived from an EMBL/GenBank/DDBJ whole genome shotgun (WGS) entry which is preliminary data.</text>
</comment>
<evidence type="ECO:0000256" key="1">
    <source>
        <dbReference type="ARBA" id="ARBA00004127"/>
    </source>
</evidence>
<evidence type="ECO:0000313" key="7">
    <source>
        <dbReference type="EMBL" id="OXA58442.1"/>
    </source>
</evidence>
<evidence type="ECO:0000256" key="5">
    <source>
        <dbReference type="ARBA" id="ARBA00023136"/>
    </source>
</evidence>
<comment type="subcellular location">
    <subcellularLocation>
        <location evidence="1">Endomembrane system</location>
        <topology evidence="1">Multi-pass membrane protein</topology>
    </subcellularLocation>
</comment>
<dbReference type="Pfam" id="PF15982">
    <property type="entry name" value="TMEM135_C_rich"/>
    <property type="match status" value="1"/>
</dbReference>
<dbReference type="Proteomes" id="UP000198287">
    <property type="component" value="Unassembled WGS sequence"/>
</dbReference>
<name>A0A226ELD2_FOLCA</name>
<sequence length="534" mass="60673">MAPAASKLATLPFNCYEIGHTWEPNCNIAAIQLAGSVSKEISLIASRRIPKSTTDIVKLVKDILRSTLFLQTHGLGYVVFLCRLRRMLGKSNFYTLSYLPTFLASYVSIMIEKPQRRPLLALYVTNVATETIYRMLRSRGMVRDIKHFDFFLFCTSMVTVIYNMKKGNRRGDMVDTILIKIFGPEEFTKKREEGDILHLHERQVLRSSAELPRRVSLGGPGLRVVVGPEAENANVRRRANEDTYRNRFVNFVLWMHKSVEDIASHLERMVTAIYESQIHEMCPHNQSCFDYWMEGFYSRFLVGCGIHGLYQTAMLAKNLLSPSRKMPIDKTGGLLSNSVLYPCIRSGMGLGMMNLAFRLINCSFRWLKGMDGPGHAAVSGFISSALGFLLLKPPNSLGLYLFFKAAESVISESHKKNNYVLLNLVDKVYGGGWCLLYSLSTALLFTVAIFEPHNLKPSYYHFLSKATGGKLFEINRTAIDIYGTNSSVFMKDFWPKLSDKYVSDHMKQLIKMRESVNNDNEATKELLQKFINVN</sequence>
<evidence type="ECO:0000256" key="3">
    <source>
        <dbReference type="ARBA" id="ARBA00022692"/>
    </source>
</evidence>
<reference evidence="7 8" key="1">
    <citation type="submission" date="2015-12" db="EMBL/GenBank/DDBJ databases">
        <title>The genome of Folsomia candida.</title>
        <authorList>
            <person name="Faddeeva A."/>
            <person name="Derks M.F."/>
            <person name="Anvar Y."/>
            <person name="Smit S."/>
            <person name="Van Straalen N."/>
            <person name="Roelofs D."/>
        </authorList>
    </citation>
    <scope>NUCLEOTIDE SEQUENCE [LARGE SCALE GENOMIC DNA]</scope>
    <source>
        <strain evidence="7 8">VU population</strain>
        <tissue evidence="7">Whole body</tissue>
    </source>
</reference>
<protein>
    <recommendedName>
        <fullName evidence="6">Transmembrane protein 135 N-terminal domain-containing protein</fullName>
    </recommendedName>
</protein>
<dbReference type="STRING" id="158441.A0A226ELD2"/>
<dbReference type="EMBL" id="LNIX01000003">
    <property type="protein sequence ID" value="OXA58442.1"/>
    <property type="molecule type" value="Genomic_DNA"/>
</dbReference>
<dbReference type="AlphaFoldDB" id="A0A226ELD2"/>
<evidence type="ECO:0000259" key="6">
    <source>
        <dbReference type="Pfam" id="PF15982"/>
    </source>
</evidence>
<dbReference type="InterPro" id="IPR026749">
    <property type="entry name" value="Tmem135"/>
</dbReference>